<dbReference type="InterPro" id="IPR036291">
    <property type="entry name" value="NAD(P)-bd_dom_sf"/>
</dbReference>
<dbReference type="Proteomes" id="UP000554342">
    <property type="component" value="Unassembled WGS sequence"/>
</dbReference>
<protein>
    <submittedName>
        <fullName evidence="2">Nucleoside-diphosphate-sugar epimerase</fullName>
    </submittedName>
</protein>
<dbReference type="InterPro" id="IPR016040">
    <property type="entry name" value="NAD(P)-bd_dom"/>
</dbReference>
<dbReference type="InterPro" id="IPR051783">
    <property type="entry name" value="NAD(P)-dependent_oxidoreduct"/>
</dbReference>
<proteinExistence type="predicted"/>
<evidence type="ECO:0000313" key="2">
    <source>
        <dbReference type="EMBL" id="MBB5719443.1"/>
    </source>
</evidence>
<dbReference type="Pfam" id="PF13460">
    <property type="entry name" value="NAD_binding_10"/>
    <property type="match status" value="1"/>
</dbReference>
<keyword evidence="3" id="KW-1185">Reference proteome</keyword>
<dbReference type="Gene3D" id="3.40.50.720">
    <property type="entry name" value="NAD(P)-binding Rossmann-like Domain"/>
    <property type="match status" value="1"/>
</dbReference>
<dbReference type="PANTHER" id="PTHR48079">
    <property type="entry name" value="PROTEIN YEEZ"/>
    <property type="match status" value="1"/>
</dbReference>
<evidence type="ECO:0000313" key="3">
    <source>
        <dbReference type="Proteomes" id="UP000554342"/>
    </source>
</evidence>
<feature type="domain" description="NAD(P)-binding" evidence="1">
    <location>
        <begin position="8"/>
        <end position="146"/>
    </location>
</feature>
<dbReference type="SUPFAM" id="SSF51735">
    <property type="entry name" value="NAD(P)-binding Rossmann-fold domains"/>
    <property type="match status" value="1"/>
</dbReference>
<organism evidence="2 3">
    <name type="scientific">Stakelama sediminis</name>
    <dbReference type="NCBI Taxonomy" id="463200"/>
    <lineage>
        <taxon>Bacteria</taxon>
        <taxon>Pseudomonadati</taxon>
        <taxon>Pseudomonadota</taxon>
        <taxon>Alphaproteobacteria</taxon>
        <taxon>Sphingomonadales</taxon>
        <taxon>Sphingomonadaceae</taxon>
        <taxon>Stakelama</taxon>
    </lineage>
</organism>
<comment type="caution">
    <text evidence="2">The sequence shown here is derived from an EMBL/GenBank/DDBJ whole genome shotgun (WGS) entry which is preliminary data.</text>
</comment>
<dbReference type="EMBL" id="JACIJI010000004">
    <property type="protein sequence ID" value="MBB5719443.1"/>
    <property type="molecule type" value="Genomic_DNA"/>
</dbReference>
<dbReference type="GO" id="GO:0004029">
    <property type="term" value="F:aldehyde dehydrogenase (NAD+) activity"/>
    <property type="evidence" value="ECO:0007669"/>
    <property type="project" value="TreeGrafter"/>
</dbReference>
<gene>
    <name evidence="2" type="ORF">FHR23_002384</name>
</gene>
<accession>A0A840Z0L7</accession>
<name>A0A840Z0L7_9SPHN</name>
<dbReference type="PANTHER" id="PTHR48079:SF6">
    <property type="entry name" value="NAD(P)-BINDING DOMAIN-CONTAINING PROTEIN-RELATED"/>
    <property type="match status" value="1"/>
</dbReference>
<dbReference type="AlphaFoldDB" id="A0A840Z0L7"/>
<dbReference type="RefSeq" id="WP_343043125.1">
    <property type="nucleotide sequence ID" value="NZ_BAABIF010000001.1"/>
</dbReference>
<dbReference type="GO" id="GO:0005737">
    <property type="term" value="C:cytoplasm"/>
    <property type="evidence" value="ECO:0007669"/>
    <property type="project" value="TreeGrafter"/>
</dbReference>
<reference evidence="2 3" key="1">
    <citation type="submission" date="2020-08" db="EMBL/GenBank/DDBJ databases">
        <title>Genomic Encyclopedia of Type Strains, Phase IV (KMG-IV): sequencing the most valuable type-strain genomes for metagenomic binning, comparative biology and taxonomic classification.</title>
        <authorList>
            <person name="Goeker M."/>
        </authorList>
    </citation>
    <scope>NUCLEOTIDE SEQUENCE [LARGE SCALE GENOMIC DNA]</scope>
    <source>
        <strain evidence="2 3">DSM 27203</strain>
    </source>
</reference>
<evidence type="ECO:0000259" key="1">
    <source>
        <dbReference type="Pfam" id="PF13460"/>
    </source>
</evidence>
<sequence length="301" mass="32888">MTGIAMTGGTGFVGSRLIALARQAGYTVRALTRRPQPPRVGVEWIDGSLEDAPALARLTEGADAVIHVAGVVNAPDRAGFEQGNIEGTRAMLTAAHETGVHRYIQVSSLATREPGLSRYGWSKHEADKLVQASGLNWTIVRPPAIYGPGDHELLEIFRLAKHRLALLPPTGRLSVIHVDDLCRLFLTLVESDPGQVIFEPDDGVANGWSHKAFARAVGRAQNKRVLTLSLPRSAMLAGAGIDRMIRGKQAKLTRDRVSYFCHPDWVSAPARHPPQRLWQPKIDTPQGLADTARWYQDNGLL</sequence>